<proteinExistence type="predicted"/>
<gene>
    <name evidence="2" type="ORF">QBC34DRAFT_469916</name>
</gene>
<comment type="caution">
    <text evidence="2">The sequence shown here is derived from an EMBL/GenBank/DDBJ whole genome shotgun (WGS) entry which is preliminary data.</text>
</comment>
<dbReference type="PANTHER" id="PTHR46366:SF8">
    <property type="entry name" value="PRO-APOPTOTIC SERINE PROTEASE NMA111"/>
    <property type="match status" value="1"/>
</dbReference>
<keyword evidence="3" id="KW-1185">Reference proteome</keyword>
<feature type="region of interest" description="Disordered" evidence="1">
    <location>
        <begin position="137"/>
        <end position="161"/>
    </location>
</feature>
<accession>A0AAV9GFR2</accession>
<dbReference type="Proteomes" id="UP001321760">
    <property type="component" value="Unassembled WGS sequence"/>
</dbReference>
<name>A0AAV9GFR2_9PEZI</name>
<evidence type="ECO:0000313" key="3">
    <source>
        <dbReference type="Proteomes" id="UP001321760"/>
    </source>
</evidence>
<evidence type="ECO:0000313" key="2">
    <source>
        <dbReference type="EMBL" id="KAK4446218.1"/>
    </source>
</evidence>
<dbReference type="AlphaFoldDB" id="A0AAV9GFR2"/>
<reference evidence="2" key="1">
    <citation type="journal article" date="2023" name="Mol. Phylogenet. Evol.">
        <title>Genome-scale phylogeny and comparative genomics of the fungal order Sordariales.</title>
        <authorList>
            <person name="Hensen N."/>
            <person name="Bonometti L."/>
            <person name="Westerberg I."/>
            <person name="Brannstrom I.O."/>
            <person name="Guillou S."/>
            <person name="Cros-Aarteil S."/>
            <person name="Calhoun S."/>
            <person name="Haridas S."/>
            <person name="Kuo A."/>
            <person name="Mondo S."/>
            <person name="Pangilinan J."/>
            <person name="Riley R."/>
            <person name="LaButti K."/>
            <person name="Andreopoulos B."/>
            <person name="Lipzen A."/>
            <person name="Chen C."/>
            <person name="Yan M."/>
            <person name="Daum C."/>
            <person name="Ng V."/>
            <person name="Clum A."/>
            <person name="Steindorff A."/>
            <person name="Ohm R.A."/>
            <person name="Martin F."/>
            <person name="Silar P."/>
            <person name="Natvig D.O."/>
            <person name="Lalanne C."/>
            <person name="Gautier V."/>
            <person name="Ament-Velasquez S.L."/>
            <person name="Kruys A."/>
            <person name="Hutchinson M.I."/>
            <person name="Powell A.J."/>
            <person name="Barry K."/>
            <person name="Miller A.N."/>
            <person name="Grigoriev I.V."/>
            <person name="Debuchy R."/>
            <person name="Gladieux P."/>
            <person name="Hiltunen Thoren M."/>
            <person name="Johannesson H."/>
        </authorList>
    </citation>
    <scope>NUCLEOTIDE SEQUENCE</scope>
    <source>
        <strain evidence="2">PSN243</strain>
    </source>
</reference>
<dbReference type="EMBL" id="MU865958">
    <property type="protein sequence ID" value="KAK4446218.1"/>
    <property type="molecule type" value="Genomic_DNA"/>
</dbReference>
<dbReference type="PANTHER" id="PTHR46366">
    <property type="entry name" value="PRO-APOPTOTIC SERINE PROTEASE NMA111"/>
    <property type="match status" value="1"/>
</dbReference>
<evidence type="ECO:0000256" key="1">
    <source>
        <dbReference type="SAM" id="MobiDB-lite"/>
    </source>
</evidence>
<evidence type="ECO:0008006" key="4">
    <source>
        <dbReference type="Google" id="ProtNLM"/>
    </source>
</evidence>
<protein>
    <recommendedName>
        <fullName evidence="4">N-acetyltransferase domain-containing protein</fullName>
    </recommendedName>
</protein>
<organism evidence="2 3">
    <name type="scientific">Podospora aff. communis PSN243</name>
    <dbReference type="NCBI Taxonomy" id="3040156"/>
    <lineage>
        <taxon>Eukaryota</taxon>
        <taxon>Fungi</taxon>
        <taxon>Dikarya</taxon>
        <taxon>Ascomycota</taxon>
        <taxon>Pezizomycotina</taxon>
        <taxon>Sordariomycetes</taxon>
        <taxon>Sordariomycetidae</taxon>
        <taxon>Sordariales</taxon>
        <taxon>Podosporaceae</taxon>
        <taxon>Podospora</taxon>
    </lineage>
</organism>
<sequence>MYQPTGLVVFGWDEALAERRQEFGRKAVGREGIRSTLAPGQPIVTSCARPLREAPRARRGQDRSRPFRVFRRFGHADLAGEATCACGADLEPDHDLECPWMAGCQGPRGGDPVPPGVDGPLPPQRGARACARHRVGGAVGAQPQPPSPAGPYRTARLGNRPRVRPPRGVEVLVLQAVDPLRPNRAEVGMKIWLVGNDAGEKLSILTAVISRLDRNAPEYDEDIATLTSVTSRLALPPLVVAPAVLSLALMDTPLLSKPAAEEAARQPTTFCLWIDRPLRALKCLQEDKPITRGDIQCSFLLQPFDECRRLGMGQKLVSALTGLPVVWPIAPCRSASFCWLIWAVTPGTWTLSAA</sequence>
<reference evidence="2" key="2">
    <citation type="submission" date="2023-05" db="EMBL/GenBank/DDBJ databases">
        <authorList>
            <consortium name="Lawrence Berkeley National Laboratory"/>
            <person name="Steindorff A."/>
            <person name="Hensen N."/>
            <person name="Bonometti L."/>
            <person name="Westerberg I."/>
            <person name="Brannstrom I.O."/>
            <person name="Guillou S."/>
            <person name="Cros-Aarteil S."/>
            <person name="Calhoun S."/>
            <person name="Haridas S."/>
            <person name="Kuo A."/>
            <person name="Mondo S."/>
            <person name="Pangilinan J."/>
            <person name="Riley R."/>
            <person name="Labutti K."/>
            <person name="Andreopoulos B."/>
            <person name="Lipzen A."/>
            <person name="Chen C."/>
            <person name="Yanf M."/>
            <person name="Daum C."/>
            <person name="Ng V."/>
            <person name="Clum A."/>
            <person name="Ohm R."/>
            <person name="Martin F."/>
            <person name="Silar P."/>
            <person name="Natvig D."/>
            <person name="Lalanne C."/>
            <person name="Gautier V."/>
            <person name="Ament-Velasquez S.L."/>
            <person name="Kruys A."/>
            <person name="Hutchinson M.I."/>
            <person name="Powell A.J."/>
            <person name="Barry K."/>
            <person name="Miller A.N."/>
            <person name="Grigoriev I.V."/>
            <person name="Debuchy R."/>
            <person name="Gladieux P."/>
            <person name="Thoren M.H."/>
            <person name="Johannesson H."/>
        </authorList>
    </citation>
    <scope>NUCLEOTIDE SEQUENCE</scope>
    <source>
        <strain evidence="2">PSN243</strain>
    </source>
</reference>